<dbReference type="EMBL" id="DWWS01000049">
    <property type="protein sequence ID" value="HJC24796.1"/>
    <property type="molecule type" value="Genomic_DNA"/>
</dbReference>
<reference evidence="2" key="2">
    <citation type="submission" date="2021-04" db="EMBL/GenBank/DDBJ databases">
        <authorList>
            <person name="Gilroy R."/>
        </authorList>
    </citation>
    <scope>NUCLEOTIDE SEQUENCE</scope>
    <source>
        <strain evidence="2">USAMLcec2-132</strain>
    </source>
</reference>
<proteinExistence type="predicted"/>
<keyword evidence="1" id="KW-0732">Signal</keyword>
<reference evidence="2" key="1">
    <citation type="journal article" date="2021" name="PeerJ">
        <title>Extensive microbial diversity within the chicken gut microbiome revealed by metagenomics and culture.</title>
        <authorList>
            <person name="Gilroy R."/>
            <person name="Ravi A."/>
            <person name="Getino M."/>
            <person name="Pursley I."/>
            <person name="Horton D.L."/>
            <person name="Alikhan N.F."/>
            <person name="Baker D."/>
            <person name="Gharbi K."/>
            <person name="Hall N."/>
            <person name="Watson M."/>
            <person name="Adriaenssens E.M."/>
            <person name="Foster-Nyarko E."/>
            <person name="Jarju S."/>
            <person name="Secka A."/>
            <person name="Antonio M."/>
            <person name="Oren A."/>
            <person name="Chaudhuri R.R."/>
            <person name="La Ragione R."/>
            <person name="Hildebrand F."/>
            <person name="Pallen M.J."/>
        </authorList>
    </citation>
    <scope>NUCLEOTIDE SEQUENCE</scope>
    <source>
        <strain evidence="2">USAMLcec2-132</strain>
    </source>
</reference>
<accession>A0A9D2SS31</accession>
<name>A0A9D2SS31_9FIRM</name>
<dbReference type="Proteomes" id="UP000823891">
    <property type="component" value="Unassembled WGS sequence"/>
</dbReference>
<gene>
    <name evidence="2" type="ORF">H9761_14010</name>
</gene>
<feature type="signal peptide" evidence="1">
    <location>
        <begin position="1"/>
        <end position="33"/>
    </location>
</feature>
<evidence type="ECO:0000313" key="2">
    <source>
        <dbReference type="EMBL" id="HJC24796.1"/>
    </source>
</evidence>
<comment type="caution">
    <text evidence="2">The sequence shown here is derived from an EMBL/GenBank/DDBJ whole genome shotgun (WGS) entry which is preliminary data.</text>
</comment>
<evidence type="ECO:0000256" key="1">
    <source>
        <dbReference type="SAM" id="SignalP"/>
    </source>
</evidence>
<protein>
    <recommendedName>
        <fullName evidence="4">Adhesin domain-containing protein</fullName>
    </recommendedName>
</protein>
<dbReference type="AlphaFoldDB" id="A0A9D2SS31"/>
<organism evidence="2 3">
    <name type="scientific">Candidatus Eisenbergiella merdavium</name>
    <dbReference type="NCBI Taxonomy" id="2838551"/>
    <lineage>
        <taxon>Bacteria</taxon>
        <taxon>Bacillati</taxon>
        <taxon>Bacillota</taxon>
        <taxon>Clostridia</taxon>
        <taxon>Lachnospirales</taxon>
        <taxon>Lachnospiraceae</taxon>
        <taxon>Eisenbergiella</taxon>
    </lineage>
</organism>
<evidence type="ECO:0000313" key="3">
    <source>
        <dbReference type="Proteomes" id="UP000823891"/>
    </source>
</evidence>
<feature type="chain" id="PRO_5038472480" description="Adhesin domain-containing protein" evidence="1">
    <location>
        <begin position="34"/>
        <end position="348"/>
    </location>
</feature>
<evidence type="ECO:0008006" key="4">
    <source>
        <dbReference type="Google" id="ProtNLM"/>
    </source>
</evidence>
<sequence>MRMKKGGNRLAFLLTCALLLAVFLPSGALQVRAAEIIATVYGTILSGTDTELLLLSTSQGRMEIKIDSETDASGCKVLLPGREIYVSVTYGSDGYLHAAKITTGVKQESNSIDYSTSVTVKGEISDKTKDDLLYLKTDQGEMQIRLDSSTNMDGCKVLVAGETYQIVCARGSDAYLHAVSISDVAKEAAVTTETINGRTVTTLKGTVGNSTKEDLLYLSTDGGEMQFVIDGDCDISNARVLTPGRKLKVSFYHGSDAYLHAARIVGEKDGSSDASVDTSSTAAVVGSVDERSTENTLYLNTDAGTMELRLDSSTGFSNCKVLVKGRRVVVTCARGSDAYMHAVNVIGI</sequence>